<gene>
    <name evidence="1" type="ORF">SEMRO_613_G175630.1</name>
</gene>
<name>A0A9N8E3G5_9STRA</name>
<reference evidence="1" key="1">
    <citation type="submission" date="2020-06" db="EMBL/GenBank/DDBJ databases">
        <authorList>
            <consortium name="Plant Systems Biology data submission"/>
        </authorList>
    </citation>
    <scope>NUCLEOTIDE SEQUENCE</scope>
    <source>
        <strain evidence="1">D6</strain>
    </source>
</reference>
<dbReference type="AlphaFoldDB" id="A0A9N8E3G5"/>
<protein>
    <submittedName>
        <fullName evidence="1">Uncharacterized protein</fullName>
    </submittedName>
</protein>
<organism evidence="1 2">
    <name type="scientific">Seminavis robusta</name>
    <dbReference type="NCBI Taxonomy" id="568900"/>
    <lineage>
        <taxon>Eukaryota</taxon>
        <taxon>Sar</taxon>
        <taxon>Stramenopiles</taxon>
        <taxon>Ochrophyta</taxon>
        <taxon>Bacillariophyta</taxon>
        <taxon>Bacillariophyceae</taxon>
        <taxon>Bacillariophycidae</taxon>
        <taxon>Naviculales</taxon>
        <taxon>Naviculaceae</taxon>
        <taxon>Seminavis</taxon>
    </lineage>
</organism>
<dbReference type="Proteomes" id="UP001153069">
    <property type="component" value="Unassembled WGS sequence"/>
</dbReference>
<comment type="caution">
    <text evidence="1">The sequence shown here is derived from an EMBL/GenBank/DDBJ whole genome shotgun (WGS) entry which is preliminary data.</text>
</comment>
<keyword evidence="2" id="KW-1185">Reference proteome</keyword>
<evidence type="ECO:0000313" key="2">
    <source>
        <dbReference type="Proteomes" id="UP001153069"/>
    </source>
</evidence>
<evidence type="ECO:0000313" key="1">
    <source>
        <dbReference type="EMBL" id="CAB9513797.1"/>
    </source>
</evidence>
<sequence>MANINPSDAEWVTVLTVYPVTNLDDMEASDEKHPVILWRMVSGGEWEVKATEILFQRFHGSSKFRFMVKGFLRVDDTINQHQEHFPVGLTKRVRWMDPKCTTLRGTKSKSRLVEVVFSYDEESNPQANDVVRVEVIVPKTSDSDKGKPLHKALNWARSLVQTQLDLEDFKSSV</sequence>
<dbReference type="EMBL" id="CAICTM010000612">
    <property type="protein sequence ID" value="CAB9513797.1"/>
    <property type="molecule type" value="Genomic_DNA"/>
</dbReference>
<accession>A0A9N8E3G5</accession>
<proteinExistence type="predicted"/>